<keyword evidence="5" id="KW-1185">Reference proteome</keyword>
<accession>K8ENZ5</accession>
<dbReference type="KEGG" id="bpg:Bathy14g02180"/>
<evidence type="ECO:0000259" key="3">
    <source>
        <dbReference type="PROSITE" id="PS50102"/>
    </source>
</evidence>
<dbReference type="Gene3D" id="3.30.70.330">
    <property type="match status" value="1"/>
</dbReference>
<dbReference type="PANTHER" id="PTHR48029">
    <property type="entry name" value="NUCLEOLAR PROTEIN 8"/>
    <property type="match status" value="1"/>
</dbReference>
<dbReference type="GeneID" id="19011915"/>
<proteinExistence type="predicted"/>
<evidence type="ECO:0000256" key="2">
    <source>
        <dbReference type="PROSITE-ProRule" id="PRU00176"/>
    </source>
</evidence>
<dbReference type="SUPFAM" id="SSF54928">
    <property type="entry name" value="RNA-binding domain, RBD"/>
    <property type="match status" value="1"/>
</dbReference>
<dbReference type="PANTHER" id="PTHR48029:SF1">
    <property type="entry name" value="NUCLEOLAR PROTEIN 8"/>
    <property type="match status" value="1"/>
</dbReference>
<dbReference type="PROSITE" id="PS50102">
    <property type="entry name" value="RRM"/>
    <property type="match status" value="1"/>
</dbReference>
<evidence type="ECO:0000313" key="4">
    <source>
        <dbReference type="EMBL" id="CCO19781.1"/>
    </source>
</evidence>
<dbReference type="InterPro" id="IPR012677">
    <property type="entry name" value="Nucleotide-bd_a/b_plait_sf"/>
</dbReference>
<dbReference type="EMBL" id="FO082265">
    <property type="protein sequence ID" value="CCO19781.1"/>
    <property type="molecule type" value="Genomic_DNA"/>
</dbReference>
<evidence type="ECO:0000256" key="1">
    <source>
        <dbReference type="ARBA" id="ARBA00022884"/>
    </source>
</evidence>
<organism evidence="4 5">
    <name type="scientific">Bathycoccus prasinos</name>
    <dbReference type="NCBI Taxonomy" id="41875"/>
    <lineage>
        <taxon>Eukaryota</taxon>
        <taxon>Viridiplantae</taxon>
        <taxon>Chlorophyta</taxon>
        <taxon>Mamiellophyceae</taxon>
        <taxon>Mamiellales</taxon>
        <taxon>Bathycoccaceae</taxon>
        <taxon>Bathycoccus</taxon>
    </lineage>
</organism>
<dbReference type="STRING" id="41875.K8ENZ5"/>
<keyword evidence="1 2" id="KW-0694">RNA-binding</keyword>
<protein>
    <recommendedName>
        <fullName evidence="3">RRM domain-containing protein</fullName>
    </recommendedName>
</protein>
<dbReference type="GO" id="GO:0003723">
    <property type="term" value="F:RNA binding"/>
    <property type="evidence" value="ECO:0007669"/>
    <property type="project" value="UniProtKB-UniRule"/>
</dbReference>
<dbReference type="OrthoDB" id="439808at2759"/>
<name>K8ENZ5_9CHLO</name>
<dbReference type="Proteomes" id="UP000198341">
    <property type="component" value="Chromosome 14"/>
</dbReference>
<dbReference type="InterPro" id="IPR000504">
    <property type="entry name" value="RRM_dom"/>
</dbReference>
<dbReference type="AlphaFoldDB" id="K8ENZ5"/>
<reference evidence="4 5" key="1">
    <citation type="submission" date="2011-10" db="EMBL/GenBank/DDBJ databases">
        <authorList>
            <person name="Genoscope - CEA"/>
        </authorList>
    </citation>
    <scope>NUCLEOTIDE SEQUENCE [LARGE SCALE GENOMIC DNA]</scope>
    <source>
        <strain evidence="4 5">RCC 1105</strain>
    </source>
</reference>
<dbReference type="SMART" id="SM00360">
    <property type="entry name" value="RRM"/>
    <property type="match status" value="1"/>
</dbReference>
<feature type="domain" description="RRM" evidence="3">
    <location>
        <begin position="4"/>
        <end position="87"/>
    </location>
</feature>
<dbReference type="Pfam" id="PF00076">
    <property type="entry name" value="RRM_1"/>
    <property type="match status" value="1"/>
</dbReference>
<sequence>MKGVRLYISGLHQTVSEQDLKELFKPFGQIKNVQIARCKELNYQSFCRGFAHFEINFSSQEAQIRCLFMYNGCKWKSRRIQLELAHPSFRDRRLAEIYENNQSMPRFSNLRKSTEVKNFMLIPLNIAGRSRNTQIEVFCGISRKFDHSDEEKKTSYTANHREIHTSLSTETRNTENIKASTVRRHGLDTSHARDLKLIDFEQESFSKSMKKKCPDSDKQRISISSNFFRD</sequence>
<gene>
    <name evidence="4" type="ordered locus">Bathy14g02180</name>
</gene>
<evidence type="ECO:0000313" key="5">
    <source>
        <dbReference type="Proteomes" id="UP000198341"/>
    </source>
</evidence>
<dbReference type="InterPro" id="IPR035979">
    <property type="entry name" value="RBD_domain_sf"/>
</dbReference>
<dbReference type="RefSeq" id="XP_007509324.1">
    <property type="nucleotide sequence ID" value="XM_007509262.1"/>
</dbReference>